<proteinExistence type="predicted"/>
<feature type="domain" description="Fe-containing alcohol dehydrogenase-like C-terminal" evidence="3">
    <location>
        <begin position="191"/>
        <end position="390"/>
    </location>
</feature>
<dbReference type="FunFam" id="3.40.50.1970:FF:000003">
    <property type="entry name" value="Alcohol dehydrogenase, iron-containing"/>
    <property type="match status" value="1"/>
</dbReference>
<dbReference type="CDD" id="cd08187">
    <property type="entry name" value="BDH"/>
    <property type="match status" value="1"/>
</dbReference>
<name>E1QZH3_OLSUV</name>
<dbReference type="InterPro" id="IPR056798">
    <property type="entry name" value="ADH_Fe_C"/>
</dbReference>
<dbReference type="InterPro" id="IPR044731">
    <property type="entry name" value="BDH-like"/>
</dbReference>
<dbReference type="GO" id="GO:1990002">
    <property type="term" value="F:methylglyoxal reductase (NADPH) (acetol producing) activity"/>
    <property type="evidence" value="ECO:0007669"/>
    <property type="project" value="TreeGrafter"/>
</dbReference>
<dbReference type="RefSeq" id="WP_013251539.1">
    <property type="nucleotide sequence ID" value="NC_014363.1"/>
</dbReference>
<reference evidence="4 5" key="1">
    <citation type="journal article" date="2010" name="Stand. Genomic Sci.">
        <title>Complete genome sequence of Olsenella uli type strain (VPI D76D-27C).</title>
        <authorList>
            <person name="Goker M."/>
            <person name="Held B."/>
            <person name="Lucas S."/>
            <person name="Nolan M."/>
            <person name="Yasawong M."/>
            <person name="Glavina Del Rio T."/>
            <person name="Tice H."/>
            <person name="Cheng J.F."/>
            <person name="Bruce D."/>
            <person name="Detter J.C."/>
            <person name="Tapia R."/>
            <person name="Han C."/>
            <person name="Goodwin L."/>
            <person name="Pitluck S."/>
            <person name="Liolios K."/>
            <person name="Ivanova N."/>
            <person name="Mavromatis K."/>
            <person name="Mikhailova N."/>
            <person name="Pati A."/>
            <person name="Chen A."/>
            <person name="Palaniappan K."/>
            <person name="Land M."/>
            <person name="Hauser L."/>
            <person name="Chang Y.J."/>
            <person name="Jeffries C.D."/>
            <person name="Rohde M."/>
            <person name="Sikorski J."/>
            <person name="Pukall R."/>
            <person name="Woyke T."/>
            <person name="Bristow J."/>
            <person name="Eisen J.A."/>
            <person name="Markowitz V."/>
            <person name="Hugenholtz P."/>
            <person name="Kyrpides N.C."/>
            <person name="Klenk H.P."/>
            <person name="Lapidus A."/>
        </authorList>
    </citation>
    <scope>NUCLEOTIDE SEQUENCE [LARGE SCALE GENOMIC DNA]</scope>
    <source>
        <strain evidence="5">ATCC 49627 / DSM 7084 / CIP 109912 / JCM 12494 / NCIMB 702895 / VPI D76D-27C</strain>
    </source>
</reference>
<dbReference type="GO" id="GO:1990362">
    <property type="term" value="F:butanol dehydrogenase (NAD+) activity"/>
    <property type="evidence" value="ECO:0007669"/>
    <property type="project" value="InterPro"/>
</dbReference>
<dbReference type="Pfam" id="PF00465">
    <property type="entry name" value="Fe-ADH"/>
    <property type="match status" value="1"/>
</dbReference>
<dbReference type="InterPro" id="IPR018211">
    <property type="entry name" value="ADH_Fe_CS"/>
</dbReference>
<dbReference type="KEGG" id="ols:Olsu_0673"/>
<dbReference type="SUPFAM" id="SSF56796">
    <property type="entry name" value="Dehydroquinate synthase-like"/>
    <property type="match status" value="1"/>
</dbReference>
<dbReference type="Pfam" id="PF25137">
    <property type="entry name" value="ADH_Fe_C"/>
    <property type="match status" value="1"/>
</dbReference>
<dbReference type="GO" id="GO:0046872">
    <property type="term" value="F:metal ion binding"/>
    <property type="evidence" value="ECO:0007669"/>
    <property type="project" value="InterPro"/>
</dbReference>
<gene>
    <name evidence="4" type="ordered locus">Olsu_0673</name>
</gene>
<evidence type="ECO:0000313" key="5">
    <source>
        <dbReference type="Proteomes" id="UP000000333"/>
    </source>
</evidence>
<dbReference type="AlphaFoldDB" id="E1QZH3"/>
<dbReference type="InterPro" id="IPR001670">
    <property type="entry name" value="ADH_Fe/GldA"/>
</dbReference>
<feature type="domain" description="Alcohol dehydrogenase iron-type/glycerol dehydrogenase GldA" evidence="2">
    <location>
        <begin position="10"/>
        <end position="180"/>
    </location>
</feature>
<dbReference type="PANTHER" id="PTHR43633:SF1">
    <property type="entry name" value="ALCOHOL DEHYDROGENASE YQHD"/>
    <property type="match status" value="1"/>
</dbReference>
<dbReference type="GO" id="GO:0005829">
    <property type="term" value="C:cytosol"/>
    <property type="evidence" value="ECO:0007669"/>
    <property type="project" value="TreeGrafter"/>
</dbReference>
<protein>
    <submittedName>
        <fullName evidence="4">Iron-containing alcohol dehydrogenase</fullName>
    </submittedName>
</protein>
<dbReference type="eggNOG" id="COG1979">
    <property type="taxonomic scope" value="Bacteria"/>
</dbReference>
<dbReference type="GeneID" id="78512092"/>
<keyword evidence="1" id="KW-0560">Oxidoreductase</keyword>
<dbReference type="EMBL" id="CP002106">
    <property type="protein sequence ID" value="ADK67787.1"/>
    <property type="molecule type" value="Genomic_DNA"/>
</dbReference>
<accession>E1QZH3</accession>
<sequence length="393" mass="43680">MLNDYVQCNPEKIIFGRGCEKDVGKEVKAVGASRVLVHYDAGDFIRPLVARIRGYLEEEGLEVFGLGGVVPNPKVSLMREGCRLVREKGIDFVLAVGGGSTMDSSKYIACGAYYPGELWDHPKFAPITSRVLKHGVVVTMPGTGSDVSTAAVWRDDTCDPERKTCVFANEMRFDLAFIDPELTYTLPAFQTAAGCFDIISHAMEDYFCAPDGVEFYLSAYEGVINEVMRNLPVALRVPDDYAARANICRVAYVPLEDVIISGQVHGYCVHNLEKPMTGAFHRTHGEMLAILFPAWMRYCHRRNMPLFTRLCVRCFGAKMNYEDPENTVDEGIRNLEHFIEDVGLSTRLSQVGIGEEAFGRCADIAIETAGVGYIGSAIRLDKEDIVNIYRLAR</sequence>
<dbReference type="Gene3D" id="1.20.1090.10">
    <property type="entry name" value="Dehydroquinate synthase-like - alpha domain"/>
    <property type="match status" value="1"/>
</dbReference>
<dbReference type="PANTHER" id="PTHR43633">
    <property type="entry name" value="ALCOHOL DEHYDROGENASE YQHD"/>
    <property type="match status" value="1"/>
</dbReference>
<evidence type="ECO:0000259" key="2">
    <source>
        <dbReference type="Pfam" id="PF00465"/>
    </source>
</evidence>
<dbReference type="Proteomes" id="UP000000333">
    <property type="component" value="Chromosome"/>
</dbReference>
<organism evidence="4 5">
    <name type="scientific">Olsenella uli (strain ATCC 49627 / DSM 7084 / CCUG 31166 / CIP 109912 / JCM 12494 / LMG 11480 / NCIMB 702895 / VPI D76D-27C)</name>
    <name type="common">Lactobacillus uli</name>
    <dbReference type="NCBI Taxonomy" id="633147"/>
    <lineage>
        <taxon>Bacteria</taxon>
        <taxon>Bacillati</taxon>
        <taxon>Actinomycetota</taxon>
        <taxon>Coriobacteriia</taxon>
        <taxon>Coriobacteriales</taxon>
        <taxon>Atopobiaceae</taxon>
        <taxon>Olsenella</taxon>
    </lineage>
</organism>
<evidence type="ECO:0000256" key="1">
    <source>
        <dbReference type="ARBA" id="ARBA00023002"/>
    </source>
</evidence>
<dbReference type="PROSITE" id="PS00913">
    <property type="entry name" value="ADH_IRON_1"/>
    <property type="match status" value="1"/>
</dbReference>
<dbReference type="OrthoDB" id="323926at2"/>
<evidence type="ECO:0000259" key="3">
    <source>
        <dbReference type="Pfam" id="PF25137"/>
    </source>
</evidence>
<dbReference type="GO" id="GO:0008106">
    <property type="term" value="F:alcohol dehydrogenase (NADP+) activity"/>
    <property type="evidence" value="ECO:0007669"/>
    <property type="project" value="TreeGrafter"/>
</dbReference>
<dbReference type="HOGENOM" id="CLU_007207_0_4_11"/>
<evidence type="ECO:0000313" key="4">
    <source>
        <dbReference type="EMBL" id="ADK67787.1"/>
    </source>
</evidence>
<keyword evidence="5" id="KW-1185">Reference proteome</keyword>
<dbReference type="STRING" id="633147.Olsu_0673"/>
<dbReference type="Gene3D" id="3.40.50.1970">
    <property type="match status" value="1"/>
</dbReference>
<dbReference type="PATRIC" id="fig|633147.7.peg.878"/>